<dbReference type="GO" id="GO:0016020">
    <property type="term" value="C:membrane"/>
    <property type="evidence" value="ECO:0007669"/>
    <property type="project" value="UniProtKB-SubCell"/>
</dbReference>
<dbReference type="PANTHER" id="PTHR12883">
    <property type="entry name" value="ADIPOCYTE-SPECIFIC PROTEIN 4-RELATED"/>
    <property type="match status" value="1"/>
</dbReference>
<evidence type="ECO:0000256" key="4">
    <source>
        <dbReference type="ARBA" id="ARBA00023136"/>
    </source>
</evidence>
<evidence type="ECO:0000313" key="8">
    <source>
        <dbReference type="Proteomes" id="UP000187209"/>
    </source>
</evidence>
<dbReference type="Pfam" id="PF07946">
    <property type="entry name" value="CCDC47"/>
    <property type="match status" value="1"/>
</dbReference>
<dbReference type="InterPro" id="IPR012879">
    <property type="entry name" value="CCDC47"/>
</dbReference>
<evidence type="ECO:0000256" key="3">
    <source>
        <dbReference type="ARBA" id="ARBA00022989"/>
    </source>
</evidence>
<feature type="region of interest" description="Disordered" evidence="5">
    <location>
        <begin position="308"/>
        <end position="339"/>
    </location>
</feature>
<evidence type="ECO:0000256" key="6">
    <source>
        <dbReference type="SAM" id="SignalP"/>
    </source>
</evidence>
<evidence type="ECO:0000256" key="2">
    <source>
        <dbReference type="ARBA" id="ARBA00022692"/>
    </source>
</evidence>
<dbReference type="Proteomes" id="UP000187209">
    <property type="component" value="Unassembled WGS sequence"/>
</dbReference>
<dbReference type="GO" id="GO:0005509">
    <property type="term" value="F:calcium ion binding"/>
    <property type="evidence" value="ECO:0007669"/>
    <property type="project" value="InterPro"/>
</dbReference>
<gene>
    <name evidence="7" type="ORF">SteCoe_14137</name>
</gene>
<keyword evidence="6" id="KW-0732">Signal</keyword>
<feature type="chain" id="PRO_5013385810" description="Coiled-coil domain-containing protein 47" evidence="6">
    <location>
        <begin position="17"/>
        <end position="367"/>
    </location>
</feature>
<evidence type="ECO:0008006" key="9">
    <source>
        <dbReference type="Google" id="ProtNLM"/>
    </source>
</evidence>
<evidence type="ECO:0000313" key="7">
    <source>
        <dbReference type="EMBL" id="OMJ84681.1"/>
    </source>
</evidence>
<dbReference type="GO" id="GO:0005783">
    <property type="term" value="C:endoplasmic reticulum"/>
    <property type="evidence" value="ECO:0007669"/>
    <property type="project" value="InterPro"/>
</dbReference>
<dbReference type="OrthoDB" id="10039147at2759"/>
<feature type="compositionally biased region" description="Basic and acidic residues" evidence="5">
    <location>
        <begin position="308"/>
        <end position="335"/>
    </location>
</feature>
<evidence type="ECO:0000256" key="1">
    <source>
        <dbReference type="ARBA" id="ARBA00004167"/>
    </source>
</evidence>
<proteinExistence type="predicted"/>
<organism evidence="7 8">
    <name type="scientific">Stentor coeruleus</name>
    <dbReference type="NCBI Taxonomy" id="5963"/>
    <lineage>
        <taxon>Eukaryota</taxon>
        <taxon>Sar</taxon>
        <taxon>Alveolata</taxon>
        <taxon>Ciliophora</taxon>
        <taxon>Postciliodesmatophora</taxon>
        <taxon>Heterotrichea</taxon>
        <taxon>Heterotrichida</taxon>
        <taxon>Stentoridae</taxon>
        <taxon>Stentor</taxon>
    </lineage>
</organism>
<keyword evidence="2" id="KW-0812">Transmembrane</keyword>
<reference evidence="7 8" key="1">
    <citation type="submission" date="2016-11" db="EMBL/GenBank/DDBJ databases">
        <title>The macronuclear genome of Stentor coeruleus: a giant cell with tiny introns.</title>
        <authorList>
            <person name="Slabodnick M."/>
            <person name="Ruby J.G."/>
            <person name="Reiff S.B."/>
            <person name="Swart E.C."/>
            <person name="Gosai S."/>
            <person name="Prabakaran S."/>
            <person name="Witkowska E."/>
            <person name="Larue G.E."/>
            <person name="Fisher S."/>
            <person name="Freeman R.M."/>
            <person name="Gunawardena J."/>
            <person name="Chu W."/>
            <person name="Stover N.A."/>
            <person name="Gregory B.D."/>
            <person name="Nowacki M."/>
            <person name="Derisi J."/>
            <person name="Roy S.W."/>
            <person name="Marshall W.F."/>
            <person name="Sood P."/>
        </authorList>
    </citation>
    <scope>NUCLEOTIDE SEQUENCE [LARGE SCALE GENOMIC DNA]</scope>
    <source>
        <strain evidence="7">WM001</strain>
    </source>
</reference>
<comment type="subcellular location">
    <subcellularLocation>
        <location evidence="1">Membrane</location>
        <topology evidence="1">Single-pass membrane protein</topology>
    </subcellularLocation>
</comment>
<feature type="signal peptide" evidence="6">
    <location>
        <begin position="1"/>
        <end position="16"/>
    </location>
</feature>
<dbReference type="EMBL" id="MPUH01000261">
    <property type="protein sequence ID" value="OMJ84681.1"/>
    <property type="molecule type" value="Genomic_DNA"/>
</dbReference>
<keyword evidence="8" id="KW-1185">Reference proteome</keyword>
<evidence type="ECO:0000256" key="5">
    <source>
        <dbReference type="SAM" id="MobiDB-lite"/>
    </source>
</evidence>
<name>A0A1R2C6S7_9CILI</name>
<sequence>MPALSLISLLIHPSLSFDDDAELDFPEEEEVQEPILQNLSAQDPFPQKPNFYMEITMLCLICLYISNVYIGKQKNERLATGWLYLLKPLFQENFSKTGVAEKEGEGEMLKEANHVFKYYASGRYNMGYILGTLELSKRQDLFNTLIFGLFSKEQDKVSYEIPIKQENPNPIAFMLCKTNQVKNLRANHNDIKTLTRALDIGLPSGYTLLAESIEAAEFLFNGNVIRLIESLSNSIEMVYVTDQVNLIQGYPITLVSSFVYPKDGKDVDFVATQAQLVITLADLTSKLALSGKVKTAAEKERATMNKDKVKEMNQQREEERLQKKYDQKKKEEEKIQGLSKEKKRKLEEKEYKKELKKKGLKFKMVKG</sequence>
<dbReference type="AlphaFoldDB" id="A0A1R2C6S7"/>
<comment type="caution">
    <text evidence="7">The sequence shown here is derived from an EMBL/GenBank/DDBJ whole genome shotgun (WGS) entry which is preliminary data.</text>
</comment>
<protein>
    <recommendedName>
        <fullName evidence="9">Coiled-coil domain-containing protein 47</fullName>
    </recommendedName>
</protein>
<keyword evidence="3" id="KW-1133">Transmembrane helix</keyword>
<dbReference type="PANTHER" id="PTHR12883:SF0">
    <property type="entry name" value="PAT COMPLEX SUBUNIT CCDC47"/>
    <property type="match status" value="1"/>
</dbReference>
<accession>A0A1R2C6S7</accession>
<dbReference type="GO" id="GO:0032469">
    <property type="term" value="P:endoplasmic reticulum calcium ion homeostasis"/>
    <property type="evidence" value="ECO:0007669"/>
    <property type="project" value="InterPro"/>
</dbReference>
<keyword evidence="4" id="KW-0472">Membrane</keyword>